<gene>
    <name evidence="2" type="ORF">FXN61_45540</name>
</gene>
<feature type="chain" id="PRO_5047268778" description="Peptidase inhibitor family I36" evidence="1">
    <location>
        <begin position="31"/>
        <end position="167"/>
    </location>
</feature>
<evidence type="ECO:0008006" key="4">
    <source>
        <dbReference type="Google" id="ProtNLM"/>
    </source>
</evidence>
<keyword evidence="3" id="KW-1185">Reference proteome</keyword>
<organism evidence="2 3">
    <name type="scientific">Lentzea indica</name>
    <dbReference type="NCBI Taxonomy" id="2604800"/>
    <lineage>
        <taxon>Bacteria</taxon>
        <taxon>Bacillati</taxon>
        <taxon>Actinomycetota</taxon>
        <taxon>Actinomycetes</taxon>
        <taxon>Pseudonocardiales</taxon>
        <taxon>Pseudonocardiaceae</taxon>
        <taxon>Lentzea</taxon>
    </lineage>
</organism>
<proteinExistence type="predicted"/>
<dbReference type="RefSeq" id="WP_167980187.1">
    <property type="nucleotide sequence ID" value="NZ_VSRL01000381.1"/>
</dbReference>
<evidence type="ECO:0000256" key="1">
    <source>
        <dbReference type="SAM" id="SignalP"/>
    </source>
</evidence>
<sequence length="167" mass="17738">MKLAPALFGRQAIIAAVAGALMLTAPIAVTAEPAAPRPDKSAEARTASQGGPAVAGVNCRNGYHCLFYSDVNSSKFEYFDSVDHFNGNRFSGGDGYGAGQPVDNNSWAASNSSTGNRESHWYDGQFHSGFLFCVNPGATVHGLPENLKDKVSSLRLRPRTSVRCLSN</sequence>
<reference evidence="2 3" key="1">
    <citation type="submission" date="2019-08" db="EMBL/GenBank/DDBJ databases">
        <title>Lentzea from Indian Himalayas.</title>
        <authorList>
            <person name="Mandal S."/>
            <person name="Mallick Gupta A."/>
            <person name="Maiti P.K."/>
            <person name="Sarkar J."/>
            <person name="Mandal S."/>
        </authorList>
    </citation>
    <scope>NUCLEOTIDE SEQUENCE [LARGE SCALE GENOMIC DNA]</scope>
    <source>
        <strain evidence="2 3">PSKA42</strain>
    </source>
</reference>
<keyword evidence="1" id="KW-0732">Signal</keyword>
<name>A0ABX1FX21_9PSEU</name>
<dbReference type="Proteomes" id="UP001515943">
    <property type="component" value="Unassembled WGS sequence"/>
</dbReference>
<evidence type="ECO:0000313" key="2">
    <source>
        <dbReference type="EMBL" id="NKE63603.1"/>
    </source>
</evidence>
<feature type="signal peptide" evidence="1">
    <location>
        <begin position="1"/>
        <end position="30"/>
    </location>
</feature>
<dbReference type="EMBL" id="VSRL01000381">
    <property type="protein sequence ID" value="NKE63603.1"/>
    <property type="molecule type" value="Genomic_DNA"/>
</dbReference>
<evidence type="ECO:0000313" key="3">
    <source>
        <dbReference type="Proteomes" id="UP001515943"/>
    </source>
</evidence>
<protein>
    <recommendedName>
        <fullName evidence="4">Peptidase inhibitor family I36</fullName>
    </recommendedName>
</protein>
<comment type="caution">
    <text evidence="2">The sequence shown here is derived from an EMBL/GenBank/DDBJ whole genome shotgun (WGS) entry which is preliminary data.</text>
</comment>
<accession>A0ABX1FX21</accession>